<gene>
    <name evidence="2" type="ORF">TRIUR3_25581</name>
</gene>
<dbReference type="InterPro" id="IPR036047">
    <property type="entry name" value="F-box-like_dom_sf"/>
</dbReference>
<sequence length="548" mass="62022">MGKGRSAGSRDRDDPAPKDPSARCADAIESRRIGPFVGWALSSRERRSAIRTATAFSNSHGMTPQSTDPDWSESGVWMAEGSGMEWSEMAKVWFNERMRRNICGVCWAGSDMAITWAPPYPPHIWAGYEGCRSIRTFEVVLSFLPSDETVRTCVLARRWRHLWKSTPALRIIQGVVMYWNAEEMNSFVNYLLLFRDRLPLDECEISYTNPYGLANEEYSEIFRFANMWIRYAVSLCQAQVLKVCIRNVPVYLMCGNSTLMSQFLRRVELTGVNMWKHSLDFSSCPALEHLNLCSSAIYGPKISSQSVRRLSITQCEFNVNTGSRICISAPCLVYLQLADVFGTAPLLERMPLLVTTFIRLGHGGFGTCTHEAYGDCDECFPYGGSFNYRDSNDSVLLQGLSGTTSLELTTIDPDVFTFRKDLKQCPTFSMLKTLLLNEWCVAADFGALVNFLQCTPILEKLIIQLRLEKLPRENSMIETYESYNPAVQLVLKHLKEVEIKCHKEDEVVCQIVKILSTFGVLSDQIDIQVIQKAYVSGSFSFEQTEILD</sequence>
<dbReference type="PANTHER" id="PTHR34223:SF51">
    <property type="entry name" value="OS06G0556300 PROTEIN"/>
    <property type="match status" value="1"/>
</dbReference>
<dbReference type="eggNOG" id="ENOG502RYTW">
    <property type="taxonomic scope" value="Eukaryota"/>
</dbReference>
<dbReference type="PANTHER" id="PTHR34223">
    <property type="entry name" value="OS11G0201299 PROTEIN"/>
    <property type="match status" value="1"/>
</dbReference>
<dbReference type="SUPFAM" id="SSF81383">
    <property type="entry name" value="F-box domain"/>
    <property type="match status" value="1"/>
</dbReference>
<name>M8A916_TRIUA</name>
<feature type="compositionally biased region" description="Polar residues" evidence="1">
    <location>
        <begin position="54"/>
        <end position="69"/>
    </location>
</feature>
<dbReference type="InterPro" id="IPR053197">
    <property type="entry name" value="F-box_SCFL_complex_component"/>
</dbReference>
<feature type="compositionally biased region" description="Basic and acidic residues" evidence="1">
    <location>
        <begin position="8"/>
        <end position="27"/>
    </location>
</feature>
<evidence type="ECO:0000256" key="1">
    <source>
        <dbReference type="SAM" id="MobiDB-lite"/>
    </source>
</evidence>
<feature type="region of interest" description="Disordered" evidence="1">
    <location>
        <begin position="53"/>
        <end position="73"/>
    </location>
</feature>
<accession>M8A916</accession>
<proteinExistence type="predicted"/>
<protein>
    <recommendedName>
        <fullName evidence="3">F-box domain-containing protein</fullName>
    </recommendedName>
</protein>
<dbReference type="AlphaFoldDB" id="M8A916"/>
<evidence type="ECO:0000313" key="2">
    <source>
        <dbReference type="EMBL" id="EMS56984.1"/>
    </source>
</evidence>
<feature type="region of interest" description="Disordered" evidence="1">
    <location>
        <begin position="1"/>
        <end position="27"/>
    </location>
</feature>
<reference evidence="2" key="1">
    <citation type="journal article" date="2013" name="Nature">
        <title>Draft genome of the wheat A-genome progenitor Triticum urartu.</title>
        <authorList>
            <person name="Ling H.Q."/>
            <person name="Zhao S."/>
            <person name="Liu D."/>
            <person name="Wang J."/>
            <person name="Sun H."/>
            <person name="Zhang C."/>
            <person name="Fan H."/>
            <person name="Li D."/>
            <person name="Dong L."/>
            <person name="Tao Y."/>
            <person name="Gao C."/>
            <person name="Wu H."/>
            <person name="Li Y."/>
            <person name="Cui Y."/>
            <person name="Guo X."/>
            <person name="Zheng S."/>
            <person name="Wang B."/>
            <person name="Yu K."/>
            <person name="Liang Q."/>
            <person name="Yang W."/>
            <person name="Lou X."/>
            <person name="Chen J."/>
            <person name="Feng M."/>
            <person name="Jian J."/>
            <person name="Zhang X."/>
            <person name="Luo G."/>
            <person name="Jiang Y."/>
            <person name="Liu J."/>
            <person name="Wang Z."/>
            <person name="Sha Y."/>
            <person name="Zhang B."/>
            <person name="Wu H."/>
            <person name="Tang D."/>
            <person name="Shen Q."/>
            <person name="Xue P."/>
            <person name="Zou S."/>
            <person name="Wang X."/>
            <person name="Liu X."/>
            <person name="Wang F."/>
            <person name="Yang Y."/>
            <person name="An X."/>
            <person name="Dong Z."/>
            <person name="Zhang K."/>
            <person name="Zhang X."/>
            <person name="Luo M.C."/>
            <person name="Dvorak J."/>
            <person name="Tong Y."/>
            <person name="Wang J."/>
            <person name="Yang H."/>
            <person name="Li Z."/>
            <person name="Wang D."/>
            <person name="Zhang A."/>
            <person name="Wang J."/>
        </authorList>
    </citation>
    <scope>NUCLEOTIDE SEQUENCE</scope>
</reference>
<evidence type="ECO:0008006" key="3">
    <source>
        <dbReference type="Google" id="ProtNLM"/>
    </source>
</evidence>
<dbReference type="EMBL" id="KD152196">
    <property type="protein sequence ID" value="EMS56984.1"/>
    <property type="molecule type" value="Genomic_DNA"/>
</dbReference>
<organism evidence="2">
    <name type="scientific">Triticum urartu</name>
    <name type="common">Red wild einkorn</name>
    <name type="synonym">Crithodium urartu</name>
    <dbReference type="NCBI Taxonomy" id="4572"/>
    <lineage>
        <taxon>Eukaryota</taxon>
        <taxon>Viridiplantae</taxon>
        <taxon>Streptophyta</taxon>
        <taxon>Embryophyta</taxon>
        <taxon>Tracheophyta</taxon>
        <taxon>Spermatophyta</taxon>
        <taxon>Magnoliopsida</taxon>
        <taxon>Liliopsida</taxon>
        <taxon>Poales</taxon>
        <taxon>Poaceae</taxon>
        <taxon>BOP clade</taxon>
        <taxon>Pooideae</taxon>
        <taxon>Triticodae</taxon>
        <taxon>Triticeae</taxon>
        <taxon>Triticinae</taxon>
        <taxon>Triticum</taxon>
    </lineage>
</organism>
<dbReference type="OMA" id="FIRFGEH"/>
<dbReference type="STRING" id="4572.M8A916"/>